<dbReference type="OrthoDB" id="6618313at2759"/>
<proteinExistence type="predicted"/>
<dbReference type="EMBL" id="CABPRJ010000005">
    <property type="protein sequence ID" value="VVC24759.1"/>
    <property type="molecule type" value="Genomic_DNA"/>
</dbReference>
<evidence type="ECO:0000313" key="2">
    <source>
        <dbReference type="Proteomes" id="UP000325440"/>
    </source>
</evidence>
<dbReference type="AlphaFoldDB" id="A0A5E4M4H4"/>
<protein>
    <submittedName>
        <fullName evidence="1">Uncharacterized protein</fullName>
    </submittedName>
</protein>
<name>A0A5E4M4H4_9HEMI</name>
<sequence length="264" mass="30419">MVLHIHFCKKGVKTGARVYQKSVLKPLVKPLSDSLFEGIDWASDWPSASPDFNPLDYGLWCILEERACKKRHTNVESLKRSIVKAAAEISLETIRTCIEQWPERLRRCIENERYFNNKMPSPGGELYDHVLNEEPDDYVNQRQCRRCSPKPKRCPNKGIEILSKTRCNSSALQLIALAIGIALVFGLYQSYGHYWTETASVERPQEVPEYCPYCLFVKKIKFSICHGPCVRRNVQLERCNWLRAAVNTGLNFSNTPMKTCYTHD</sequence>
<dbReference type="Gene3D" id="3.30.420.10">
    <property type="entry name" value="Ribonuclease H-like superfamily/Ribonuclease H"/>
    <property type="match status" value="1"/>
</dbReference>
<reference evidence="1 2" key="1">
    <citation type="submission" date="2019-08" db="EMBL/GenBank/DDBJ databases">
        <authorList>
            <person name="Alioto T."/>
            <person name="Alioto T."/>
            <person name="Gomez Garrido J."/>
        </authorList>
    </citation>
    <scope>NUCLEOTIDE SEQUENCE [LARGE SCALE GENOMIC DNA]</scope>
</reference>
<organism evidence="1 2">
    <name type="scientific">Cinara cedri</name>
    <dbReference type="NCBI Taxonomy" id="506608"/>
    <lineage>
        <taxon>Eukaryota</taxon>
        <taxon>Metazoa</taxon>
        <taxon>Ecdysozoa</taxon>
        <taxon>Arthropoda</taxon>
        <taxon>Hexapoda</taxon>
        <taxon>Insecta</taxon>
        <taxon>Pterygota</taxon>
        <taxon>Neoptera</taxon>
        <taxon>Paraneoptera</taxon>
        <taxon>Hemiptera</taxon>
        <taxon>Sternorrhyncha</taxon>
        <taxon>Aphidomorpha</taxon>
        <taxon>Aphidoidea</taxon>
        <taxon>Aphididae</taxon>
        <taxon>Lachninae</taxon>
        <taxon>Cinara</taxon>
    </lineage>
</organism>
<dbReference type="InterPro" id="IPR036397">
    <property type="entry name" value="RNaseH_sf"/>
</dbReference>
<gene>
    <name evidence="1" type="ORF">CINCED_3A000239</name>
</gene>
<evidence type="ECO:0000313" key="1">
    <source>
        <dbReference type="EMBL" id="VVC24759.1"/>
    </source>
</evidence>
<keyword evidence="2" id="KW-1185">Reference proteome</keyword>
<dbReference type="Proteomes" id="UP000325440">
    <property type="component" value="Unassembled WGS sequence"/>
</dbReference>
<accession>A0A5E4M4H4</accession>
<dbReference type="GO" id="GO:0003676">
    <property type="term" value="F:nucleic acid binding"/>
    <property type="evidence" value="ECO:0007669"/>
    <property type="project" value="InterPro"/>
</dbReference>